<gene>
    <name evidence="3" type="ORF">H9968_11445</name>
</gene>
<keyword evidence="1" id="KW-0472">Membrane</keyword>
<proteinExistence type="predicted"/>
<feature type="transmembrane region" description="Helical" evidence="1">
    <location>
        <begin position="53"/>
        <end position="71"/>
    </location>
</feature>
<sequence length="232" mass="27253">MKNDQFLFLDILGQIDDTFIEASSQPWKEEKAATGESRRRTPHRGFLHIRSRWHIVAVMILLVAMSMAVLANDDIREGLRQLRLQFFTDNVTIDSVQEDASQQTDSTEEETSGEEFRAYKWKEVPEGYYTTFEEENPEFGYYIIEFENDSGNFIHYVQNDALAYTSFITYDNKEGYQRQITLGELQAYSISDGRRNTIFYEKDGYLFEFMSNQPEEVIIDYINVSGILEYEY</sequence>
<dbReference type="Pfam" id="PF14285">
    <property type="entry name" value="DUF4367"/>
    <property type="match status" value="1"/>
</dbReference>
<keyword evidence="1" id="KW-0812">Transmembrane</keyword>
<reference evidence="3" key="2">
    <citation type="submission" date="2021-04" db="EMBL/GenBank/DDBJ databases">
        <authorList>
            <person name="Gilroy R."/>
        </authorList>
    </citation>
    <scope>NUCLEOTIDE SEQUENCE</scope>
    <source>
        <strain evidence="3">CHK179-28034</strain>
    </source>
</reference>
<dbReference type="AlphaFoldDB" id="A0A9D2J9F3"/>
<feature type="domain" description="DUF4367" evidence="2">
    <location>
        <begin position="120"/>
        <end position="219"/>
    </location>
</feature>
<dbReference type="EMBL" id="DXBR01000106">
    <property type="protein sequence ID" value="HIZ40509.1"/>
    <property type="molecule type" value="Genomic_DNA"/>
</dbReference>
<dbReference type="Proteomes" id="UP000824049">
    <property type="component" value="Unassembled WGS sequence"/>
</dbReference>
<reference evidence="3" key="1">
    <citation type="journal article" date="2021" name="PeerJ">
        <title>Extensive microbial diversity within the chicken gut microbiome revealed by metagenomics and culture.</title>
        <authorList>
            <person name="Gilroy R."/>
            <person name="Ravi A."/>
            <person name="Getino M."/>
            <person name="Pursley I."/>
            <person name="Horton D.L."/>
            <person name="Alikhan N.F."/>
            <person name="Baker D."/>
            <person name="Gharbi K."/>
            <person name="Hall N."/>
            <person name="Watson M."/>
            <person name="Adriaenssens E.M."/>
            <person name="Foster-Nyarko E."/>
            <person name="Jarju S."/>
            <person name="Secka A."/>
            <person name="Antonio M."/>
            <person name="Oren A."/>
            <person name="Chaudhuri R.R."/>
            <person name="La Ragione R."/>
            <person name="Hildebrand F."/>
            <person name="Pallen M.J."/>
        </authorList>
    </citation>
    <scope>NUCLEOTIDE SEQUENCE</scope>
    <source>
        <strain evidence="3">CHK179-28034</strain>
    </source>
</reference>
<evidence type="ECO:0000313" key="4">
    <source>
        <dbReference type="Proteomes" id="UP000824049"/>
    </source>
</evidence>
<name>A0A9D2J9F3_9FIRM</name>
<keyword evidence="1" id="KW-1133">Transmembrane helix</keyword>
<evidence type="ECO:0000313" key="3">
    <source>
        <dbReference type="EMBL" id="HIZ40509.1"/>
    </source>
</evidence>
<evidence type="ECO:0000256" key="1">
    <source>
        <dbReference type="SAM" id="Phobius"/>
    </source>
</evidence>
<organism evidence="3 4">
    <name type="scientific">Candidatus Anaerobutyricum stercoris</name>
    <dbReference type="NCBI Taxonomy" id="2838457"/>
    <lineage>
        <taxon>Bacteria</taxon>
        <taxon>Bacillati</taxon>
        <taxon>Bacillota</taxon>
        <taxon>Clostridia</taxon>
        <taxon>Lachnospirales</taxon>
        <taxon>Lachnospiraceae</taxon>
        <taxon>Anaerobutyricum</taxon>
    </lineage>
</organism>
<accession>A0A9D2J9F3</accession>
<comment type="caution">
    <text evidence="3">The sequence shown here is derived from an EMBL/GenBank/DDBJ whole genome shotgun (WGS) entry which is preliminary data.</text>
</comment>
<dbReference type="InterPro" id="IPR025377">
    <property type="entry name" value="DUF4367"/>
</dbReference>
<evidence type="ECO:0000259" key="2">
    <source>
        <dbReference type="Pfam" id="PF14285"/>
    </source>
</evidence>
<protein>
    <submittedName>
        <fullName evidence="3">DUF4367 domain-containing protein</fullName>
    </submittedName>
</protein>